<dbReference type="GO" id="GO:0097192">
    <property type="term" value="P:extrinsic apoptotic signaling pathway in absence of ligand"/>
    <property type="evidence" value="ECO:0007669"/>
    <property type="project" value="TreeGrafter"/>
</dbReference>
<comment type="similarity">
    <text evidence="1">Belongs to the Bcl-2 family.</text>
</comment>
<dbReference type="GO" id="GO:0001836">
    <property type="term" value="P:release of cytochrome c from mitochondria"/>
    <property type="evidence" value="ECO:0007669"/>
    <property type="project" value="TreeGrafter"/>
</dbReference>
<dbReference type="Proteomes" id="UP000597762">
    <property type="component" value="Unassembled WGS sequence"/>
</dbReference>
<feature type="domain" description="Bcl-2 Bcl-2 homology region 1-3" evidence="4">
    <location>
        <begin position="95"/>
        <end position="194"/>
    </location>
</feature>
<dbReference type="GO" id="GO:0008630">
    <property type="term" value="P:intrinsic apoptotic signaling pathway in response to DNA damage"/>
    <property type="evidence" value="ECO:0007669"/>
    <property type="project" value="TreeGrafter"/>
</dbReference>
<keyword evidence="3" id="KW-1133">Transmembrane helix</keyword>
<keyword evidence="2" id="KW-0053">Apoptosis</keyword>
<comment type="caution">
    <text evidence="5">The sequence shown here is derived from an EMBL/GenBank/DDBJ whole genome shotgun (WGS) entry which is preliminary data.</text>
</comment>
<dbReference type="GO" id="GO:0042981">
    <property type="term" value="P:regulation of apoptotic process"/>
    <property type="evidence" value="ECO:0007669"/>
    <property type="project" value="InterPro"/>
</dbReference>
<dbReference type="EMBL" id="CAHIKZ030001486">
    <property type="protein sequence ID" value="CAE1265669.1"/>
    <property type="molecule type" value="Genomic_DNA"/>
</dbReference>
<keyword evidence="3" id="KW-0472">Membrane</keyword>
<dbReference type="SMR" id="A0A812C8T0"/>
<evidence type="ECO:0000313" key="6">
    <source>
        <dbReference type="Proteomes" id="UP000597762"/>
    </source>
</evidence>
<dbReference type="GO" id="GO:0015288">
    <property type="term" value="F:porin activity"/>
    <property type="evidence" value="ECO:0007669"/>
    <property type="project" value="TreeGrafter"/>
</dbReference>
<dbReference type="InterPro" id="IPR046371">
    <property type="entry name" value="Bcl-2_BH1-3"/>
</dbReference>
<gene>
    <name evidence="5" type="ORF">SPHA_34802</name>
</gene>
<dbReference type="GO" id="GO:0005741">
    <property type="term" value="C:mitochondrial outer membrane"/>
    <property type="evidence" value="ECO:0007669"/>
    <property type="project" value="TreeGrafter"/>
</dbReference>
<accession>A0A812C8T0</accession>
<dbReference type="InterPro" id="IPR026298">
    <property type="entry name" value="Bcl-2_fam"/>
</dbReference>
<dbReference type="InterPro" id="IPR036834">
    <property type="entry name" value="Bcl-2-like_sf"/>
</dbReference>
<dbReference type="AlphaFoldDB" id="A0A812C8T0"/>
<keyword evidence="6" id="KW-1185">Reference proteome</keyword>
<dbReference type="Pfam" id="PF00452">
    <property type="entry name" value="Bcl-2"/>
    <property type="match status" value="1"/>
</dbReference>
<dbReference type="PROSITE" id="PS50062">
    <property type="entry name" value="BCL2_FAMILY"/>
    <property type="match status" value="1"/>
</dbReference>
<proteinExistence type="inferred from homology"/>
<name>A0A812C8T0_ACAPH</name>
<evidence type="ECO:0000256" key="2">
    <source>
        <dbReference type="ARBA" id="ARBA00022703"/>
    </source>
</evidence>
<dbReference type="SMART" id="SM00337">
    <property type="entry name" value="BCL"/>
    <property type="match status" value="1"/>
</dbReference>
<dbReference type="CDD" id="cd06845">
    <property type="entry name" value="Bcl-2_like"/>
    <property type="match status" value="1"/>
</dbReference>
<reference evidence="5" key="1">
    <citation type="submission" date="2021-01" db="EMBL/GenBank/DDBJ databases">
        <authorList>
            <person name="Li R."/>
            <person name="Bekaert M."/>
        </authorList>
    </citation>
    <scope>NUCLEOTIDE SEQUENCE</scope>
    <source>
        <strain evidence="5">Farmed</strain>
    </source>
</reference>
<dbReference type="OrthoDB" id="6020735at2759"/>
<protein>
    <submittedName>
        <fullName evidence="5">BAK</fullName>
    </submittedName>
</protein>
<evidence type="ECO:0000313" key="5">
    <source>
        <dbReference type="EMBL" id="CAE1265669.1"/>
    </source>
</evidence>
<dbReference type="GO" id="GO:0051400">
    <property type="term" value="F:BH domain binding"/>
    <property type="evidence" value="ECO:0007669"/>
    <property type="project" value="TreeGrafter"/>
</dbReference>
<organism evidence="5 6">
    <name type="scientific">Acanthosepion pharaonis</name>
    <name type="common">Pharaoh cuttlefish</name>
    <name type="synonym">Sepia pharaonis</name>
    <dbReference type="NCBI Taxonomy" id="158019"/>
    <lineage>
        <taxon>Eukaryota</taxon>
        <taxon>Metazoa</taxon>
        <taxon>Spiralia</taxon>
        <taxon>Lophotrochozoa</taxon>
        <taxon>Mollusca</taxon>
        <taxon>Cephalopoda</taxon>
        <taxon>Coleoidea</taxon>
        <taxon>Decapodiformes</taxon>
        <taxon>Sepiida</taxon>
        <taxon>Sepiina</taxon>
        <taxon>Sepiidae</taxon>
        <taxon>Acanthosepion</taxon>
    </lineage>
</organism>
<dbReference type="PRINTS" id="PR01862">
    <property type="entry name" value="BCL2FAMILY"/>
</dbReference>
<evidence type="ECO:0000256" key="1">
    <source>
        <dbReference type="ARBA" id="ARBA00009458"/>
    </source>
</evidence>
<dbReference type="Gene3D" id="1.10.437.10">
    <property type="entry name" value="Blc2-like"/>
    <property type="match status" value="1"/>
</dbReference>
<keyword evidence="3" id="KW-0812">Transmembrane</keyword>
<dbReference type="InterPro" id="IPR002475">
    <property type="entry name" value="Bcl2-like"/>
</dbReference>
<dbReference type="PANTHER" id="PTHR11256">
    <property type="entry name" value="BCL-2 RELATED"/>
    <property type="match status" value="1"/>
</dbReference>
<evidence type="ECO:0000259" key="4">
    <source>
        <dbReference type="SMART" id="SM00337"/>
    </source>
</evidence>
<sequence>MIGQVNQHVMTNARCGLTHKTEKKVSANKMSAPLGSGDGQNLVMDQVDRETREVFIHFVIENFRQDDPSQVNNVILLGGLSSQQNDRLAQIGRQLARIGDDVNKEYKTQFEQIANELDMSSETVYEKFSKIVISMLTQEANWGRILTLFCFGYYLACRFLRNSSFVQLFTRIIDCVIQFVRNHIAQWIISQGGWLEVASQNLRNERSYLYTCSFIGGMAVVLLAIYFLRKK</sequence>
<dbReference type="SUPFAM" id="SSF56854">
    <property type="entry name" value="Bcl-2 inhibitors of programmed cell death"/>
    <property type="match status" value="1"/>
</dbReference>
<dbReference type="PANTHER" id="PTHR11256:SF41">
    <property type="entry name" value="BCL-2 HOMOLOGOUS ANTAGONIST_KILLER"/>
    <property type="match status" value="1"/>
</dbReference>
<evidence type="ECO:0000256" key="3">
    <source>
        <dbReference type="SAM" id="Phobius"/>
    </source>
</evidence>
<feature type="transmembrane region" description="Helical" evidence="3">
    <location>
        <begin position="208"/>
        <end position="228"/>
    </location>
</feature>